<keyword evidence="3 6" id="KW-0812">Transmembrane</keyword>
<dbReference type="PANTHER" id="PTHR30086:SF20">
    <property type="entry name" value="ARGININE EXPORTER PROTEIN ARGO-RELATED"/>
    <property type="match status" value="1"/>
</dbReference>
<accession>A0A550J7B4</accession>
<feature type="transmembrane region" description="Helical" evidence="6">
    <location>
        <begin position="149"/>
        <end position="175"/>
    </location>
</feature>
<feature type="transmembrane region" description="Helical" evidence="6">
    <location>
        <begin position="75"/>
        <end position="94"/>
    </location>
</feature>
<evidence type="ECO:0000313" key="8">
    <source>
        <dbReference type="Proteomes" id="UP000317155"/>
    </source>
</evidence>
<dbReference type="PANTHER" id="PTHR30086">
    <property type="entry name" value="ARGININE EXPORTER PROTEIN ARGO"/>
    <property type="match status" value="1"/>
</dbReference>
<reference evidence="7 8" key="1">
    <citation type="submission" date="2019-07" db="EMBL/GenBank/DDBJ databases">
        <title>Insights of Desulfuromonas acetexigens electromicrobiology.</title>
        <authorList>
            <person name="Katuri K."/>
            <person name="Sapireddy V."/>
            <person name="Shaw D.R."/>
            <person name="Saikaly P."/>
        </authorList>
    </citation>
    <scope>NUCLEOTIDE SEQUENCE [LARGE SCALE GENOMIC DNA]</scope>
    <source>
        <strain evidence="7 8">2873</strain>
    </source>
</reference>
<dbReference type="OrthoDB" id="9807053at2"/>
<comment type="caution">
    <text evidence="7">The sequence shown here is derived from an EMBL/GenBank/DDBJ whole genome shotgun (WGS) entry which is preliminary data.</text>
</comment>
<evidence type="ECO:0000256" key="1">
    <source>
        <dbReference type="ARBA" id="ARBA00004651"/>
    </source>
</evidence>
<proteinExistence type="predicted"/>
<evidence type="ECO:0000256" key="2">
    <source>
        <dbReference type="ARBA" id="ARBA00022475"/>
    </source>
</evidence>
<evidence type="ECO:0000256" key="4">
    <source>
        <dbReference type="ARBA" id="ARBA00022989"/>
    </source>
</evidence>
<feature type="transmembrane region" description="Helical" evidence="6">
    <location>
        <begin position="40"/>
        <end position="63"/>
    </location>
</feature>
<evidence type="ECO:0000256" key="3">
    <source>
        <dbReference type="ARBA" id="ARBA00022692"/>
    </source>
</evidence>
<evidence type="ECO:0000256" key="6">
    <source>
        <dbReference type="SAM" id="Phobius"/>
    </source>
</evidence>
<feature type="transmembrane region" description="Helical" evidence="6">
    <location>
        <begin position="187"/>
        <end position="205"/>
    </location>
</feature>
<dbReference type="InterPro" id="IPR001123">
    <property type="entry name" value="LeuE-type"/>
</dbReference>
<sequence>MIPFDTLLLFFTASVLLGLSPGPDNLFVMAQSIQRGPASGLLVTLGLCTGLLVHTAAVAFGLAAVFQASAFAFNLLKWVGAGYLLYLAVLAFRAKADAVDSPGAAVVPRARLYRRGIIMNITNPKVSVFFLAFLPQFADPSRGPLAVQLLILGGIFIVATILVFGSVSLLAGAVGERFRRSGRAQIILNRLAGTIFAALALKLATSTR</sequence>
<organism evidence="7 8">
    <name type="scientific">Trichloromonas acetexigens</name>
    <dbReference type="NCBI Taxonomy" id="38815"/>
    <lineage>
        <taxon>Bacteria</taxon>
        <taxon>Pseudomonadati</taxon>
        <taxon>Thermodesulfobacteriota</taxon>
        <taxon>Desulfuromonadia</taxon>
        <taxon>Desulfuromonadales</taxon>
        <taxon>Trichloromonadaceae</taxon>
        <taxon>Trichloromonas</taxon>
    </lineage>
</organism>
<evidence type="ECO:0000256" key="5">
    <source>
        <dbReference type="ARBA" id="ARBA00023136"/>
    </source>
</evidence>
<dbReference type="EMBL" id="VJVV01000012">
    <property type="protein sequence ID" value="TRO79106.1"/>
    <property type="molecule type" value="Genomic_DNA"/>
</dbReference>
<name>A0A550J7B4_9BACT</name>
<keyword evidence="2" id="KW-1003">Cell membrane</keyword>
<dbReference type="GO" id="GO:0005886">
    <property type="term" value="C:plasma membrane"/>
    <property type="evidence" value="ECO:0007669"/>
    <property type="project" value="UniProtKB-SubCell"/>
</dbReference>
<dbReference type="AlphaFoldDB" id="A0A550J7B4"/>
<dbReference type="RefSeq" id="WP_092053983.1">
    <property type="nucleotide sequence ID" value="NZ_FOJJ01000004.1"/>
</dbReference>
<keyword evidence="4 6" id="KW-1133">Transmembrane helix</keyword>
<evidence type="ECO:0000313" key="7">
    <source>
        <dbReference type="EMBL" id="TRO79106.1"/>
    </source>
</evidence>
<comment type="subcellular location">
    <subcellularLocation>
        <location evidence="1">Cell membrane</location>
        <topology evidence="1">Multi-pass membrane protein</topology>
    </subcellularLocation>
</comment>
<keyword evidence="5 6" id="KW-0472">Membrane</keyword>
<gene>
    <name evidence="7" type="ORF">FL622_14075</name>
</gene>
<dbReference type="Proteomes" id="UP000317155">
    <property type="component" value="Unassembled WGS sequence"/>
</dbReference>
<dbReference type="Pfam" id="PF01810">
    <property type="entry name" value="LysE"/>
    <property type="match status" value="1"/>
</dbReference>
<protein>
    <submittedName>
        <fullName evidence="7">LysE family translocator</fullName>
    </submittedName>
</protein>
<keyword evidence="8" id="KW-1185">Reference proteome</keyword>
<dbReference type="PIRSF" id="PIRSF006324">
    <property type="entry name" value="LeuE"/>
    <property type="match status" value="1"/>
</dbReference>
<dbReference type="GO" id="GO:0015171">
    <property type="term" value="F:amino acid transmembrane transporter activity"/>
    <property type="evidence" value="ECO:0007669"/>
    <property type="project" value="TreeGrafter"/>
</dbReference>